<keyword evidence="3" id="KW-1185">Reference proteome</keyword>
<organism evidence="2 3">
    <name type="scientific">Shewanella holmiensis</name>
    <dbReference type="NCBI Taxonomy" id="2952222"/>
    <lineage>
        <taxon>Bacteria</taxon>
        <taxon>Pseudomonadati</taxon>
        <taxon>Pseudomonadota</taxon>
        <taxon>Gammaproteobacteria</taxon>
        <taxon>Alteromonadales</taxon>
        <taxon>Shewanellaceae</taxon>
        <taxon>Shewanella</taxon>
    </lineage>
</organism>
<dbReference type="Proteomes" id="UP001155546">
    <property type="component" value="Unassembled WGS sequence"/>
</dbReference>
<dbReference type="PANTHER" id="PTHR39173">
    <property type="entry name" value="ACETYLTRANSFERASE"/>
    <property type="match status" value="1"/>
</dbReference>
<accession>A0A9X3AQZ8</accession>
<dbReference type="SUPFAM" id="SSF55729">
    <property type="entry name" value="Acyl-CoA N-acyltransferases (Nat)"/>
    <property type="match status" value="1"/>
</dbReference>
<dbReference type="RefSeq" id="WP_261299746.1">
    <property type="nucleotide sequence ID" value="NZ_JAMTCD010000030.1"/>
</dbReference>
<name>A0A9X3AQZ8_9GAMM</name>
<keyword evidence="2" id="KW-0012">Acyltransferase</keyword>
<dbReference type="EC" id="2.3.1.-" evidence="2"/>
<comment type="caution">
    <text evidence="2">The sequence shown here is derived from an EMBL/GenBank/DDBJ whole genome shotgun (WGS) entry which is preliminary data.</text>
</comment>
<protein>
    <submittedName>
        <fullName evidence="2">GNAT family N-acetyltransferase</fullName>
        <ecNumber evidence="2">2.3.1.-</ecNumber>
    </submittedName>
</protein>
<dbReference type="EMBL" id="JAMTCD010000030">
    <property type="protein sequence ID" value="MCT7943412.1"/>
    <property type="molecule type" value="Genomic_DNA"/>
</dbReference>
<reference evidence="2" key="1">
    <citation type="journal article" date="2023" name="Int. J. Syst. Evol. Microbiol.">
        <title>&lt;i&gt;Shewanella septentrionalis&lt;/i&gt; sp. nov. and &lt;i&gt;Shewanella holmiensis&lt;/i&gt; sp. nov., isolated from Baltic Sea water and sediments.</title>
        <authorList>
            <person name="Martin-Rodriguez A.J."/>
            <person name="Thorell K."/>
            <person name="Joffre E."/>
            <person name="Jensie-Markopoulos S."/>
            <person name="Moore E.R.B."/>
            <person name="Sjoling A."/>
        </authorList>
    </citation>
    <scope>NUCLEOTIDE SEQUENCE</scope>
    <source>
        <strain evidence="2">SP1S2-7</strain>
    </source>
</reference>
<proteinExistence type="predicted"/>
<dbReference type="Gene3D" id="3.40.630.30">
    <property type="match status" value="1"/>
</dbReference>
<dbReference type="CDD" id="cd04301">
    <property type="entry name" value="NAT_SF"/>
    <property type="match status" value="1"/>
</dbReference>
<gene>
    <name evidence="2" type="ORF">NE535_16725</name>
</gene>
<sequence length="167" mass="19017">MNLVLPSIEYQYSYHSYINELGNEERYPFVLDFDYQDFDTYLTKVKDFSQGINLPNGYVPSSTFWLIHHNEIVGVTNLRHYLNDQIKHCGGHIGLSIRPSKRGTGLGILLMKRSIEKLHSMGNNPLHIHCYQDNIASERAIVSNGGVFDSAIQSGSQVVKRFIIDLT</sequence>
<dbReference type="PANTHER" id="PTHR39173:SF1">
    <property type="entry name" value="ACETYLTRANSFERASE"/>
    <property type="match status" value="1"/>
</dbReference>
<evidence type="ECO:0000313" key="2">
    <source>
        <dbReference type="EMBL" id="MCT7943412.1"/>
    </source>
</evidence>
<keyword evidence="2" id="KW-0808">Transferase</keyword>
<dbReference type="InterPro" id="IPR016181">
    <property type="entry name" value="Acyl_CoA_acyltransferase"/>
</dbReference>
<dbReference type="GO" id="GO:0016747">
    <property type="term" value="F:acyltransferase activity, transferring groups other than amino-acyl groups"/>
    <property type="evidence" value="ECO:0007669"/>
    <property type="project" value="InterPro"/>
</dbReference>
<evidence type="ECO:0000313" key="3">
    <source>
        <dbReference type="Proteomes" id="UP001155546"/>
    </source>
</evidence>
<dbReference type="Pfam" id="PF00583">
    <property type="entry name" value="Acetyltransf_1"/>
    <property type="match status" value="1"/>
</dbReference>
<evidence type="ECO:0000259" key="1">
    <source>
        <dbReference type="Pfam" id="PF00583"/>
    </source>
</evidence>
<dbReference type="AlphaFoldDB" id="A0A9X3AQZ8"/>
<feature type="domain" description="N-acetyltransferase" evidence="1">
    <location>
        <begin position="59"/>
        <end position="139"/>
    </location>
</feature>
<dbReference type="InterPro" id="IPR000182">
    <property type="entry name" value="GNAT_dom"/>
</dbReference>